<dbReference type="Gene3D" id="2.40.50.140">
    <property type="entry name" value="Nucleic acid-binding proteins"/>
    <property type="match status" value="2"/>
</dbReference>
<dbReference type="InterPro" id="IPR013955">
    <property type="entry name" value="Rep_factor-A_C"/>
</dbReference>
<organism evidence="2 3">
    <name type="scientific">Fraxinus pennsylvanica</name>
    <dbReference type="NCBI Taxonomy" id="56036"/>
    <lineage>
        <taxon>Eukaryota</taxon>
        <taxon>Viridiplantae</taxon>
        <taxon>Streptophyta</taxon>
        <taxon>Embryophyta</taxon>
        <taxon>Tracheophyta</taxon>
        <taxon>Spermatophyta</taxon>
        <taxon>Magnoliopsida</taxon>
        <taxon>eudicotyledons</taxon>
        <taxon>Gunneridae</taxon>
        <taxon>Pentapetalae</taxon>
        <taxon>asterids</taxon>
        <taxon>lamiids</taxon>
        <taxon>Lamiales</taxon>
        <taxon>Oleaceae</taxon>
        <taxon>Oleeae</taxon>
        <taxon>Fraxinus</taxon>
    </lineage>
</organism>
<evidence type="ECO:0000259" key="1">
    <source>
        <dbReference type="Pfam" id="PF08646"/>
    </source>
</evidence>
<dbReference type="SUPFAM" id="SSF50249">
    <property type="entry name" value="Nucleic acid-binding proteins"/>
    <property type="match status" value="1"/>
</dbReference>
<dbReference type="InterPro" id="IPR012340">
    <property type="entry name" value="NA-bd_OB-fold"/>
</dbReference>
<name>A0AAD1Z3N2_9LAMI</name>
<evidence type="ECO:0000313" key="3">
    <source>
        <dbReference type="Proteomes" id="UP000834106"/>
    </source>
</evidence>
<keyword evidence="3" id="KW-1185">Reference proteome</keyword>
<gene>
    <name evidence="2" type="ORF">FPE_LOCUS9678</name>
</gene>
<feature type="domain" description="Replication factor A C-terminal" evidence="1">
    <location>
        <begin position="113"/>
        <end position="219"/>
    </location>
</feature>
<proteinExistence type="predicted"/>
<dbReference type="EMBL" id="OU503040">
    <property type="protein sequence ID" value="CAI9762248.1"/>
    <property type="molecule type" value="Genomic_DNA"/>
</dbReference>
<sequence length="250" mass="28308">MDSNDDISILAIAIDMKPKQKIVKKPIILANRLKVSSFNGLTLSTKINSTFFIDATFNRVTDLRMWVEAHIEELNEFTLEKSLTITPTKLSSPNDKNFTEIQNVKGRLLGRKYFWIKAKATIIARKQNYWYMSCVNCNKVSHADYGETFACIYCKYPSSKAVPRATANVQLEDTSGILIANAIGKTAEILLKHDAESLMNCSKKGNDLNIEESAQEYIFYMKVSLCTVFRISVHRTETHPVVCVTKQSHP</sequence>
<dbReference type="Pfam" id="PF08646">
    <property type="entry name" value="Rep_fac-A_C"/>
    <property type="match status" value="1"/>
</dbReference>
<protein>
    <recommendedName>
        <fullName evidence="1">Replication factor A C-terminal domain-containing protein</fullName>
    </recommendedName>
</protein>
<accession>A0AAD1Z3N2</accession>
<reference evidence="2" key="1">
    <citation type="submission" date="2023-05" db="EMBL/GenBank/DDBJ databases">
        <authorList>
            <person name="Huff M."/>
        </authorList>
    </citation>
    <scope>NUCLEOTIDE SEQUENCE</scope>
</reference>
<dbReference type="AlphaFoldDB" id="A0AAD1Z3N2"/>
<evidence type="ECO:0000313" key="2">
    <source>
        <dbReference type="EMBL" id="CAI9762248.1"/>
    </source>
</evidence>
<dbReference type="Proteomes" id="UP000834106">
    <property type="component" value="Chromosome 5"/>
</dbReference>